<dbReference type="PANTHER" id="PTHR48295:SF1">
    <property type="entry name" value="SWR1-COMPLEX PROTEIN 5"/>
    <property type="match status" value="1"/>
</dbReference>
<feature type="domain" description="BCNT-C" evidence="5">
    <location>
        <begin position="280"/>
        <end position="361"/>
    </location>
</feature>
<reference evidence="6" key="2">
    <citation type="submission" date="2020-04" db="EMBL/GenBank/DDBJ databases">
        <authorList>
            <person name="Santos R.A.C."/>
            <person name="Steenwyk J.L."/>
            <person name="Rivero-Menendez O."/>
            <person name="Mead M.E."/>
            <person name="Silva L.P."/>
            <person name="Bastos R.W."/>
            <person name="Alastruey-Izquierdo A."/>
            <person name="Goldman G.H."/>
            <person name="Rokas A."/>
        </authorList>
    </citation>
    <scope>NUCLEOTIDE SEQUENCE</scope>
    <source>
        <strain evidence="6">CNM-CM6805</strain>
    </source>
</reference>
<dbReference type="Pfam" id="PF07572">
    <property type="entry name" value="BCNT"/>
    <property type="match status" value="1"/>
</dbReference>
<feature type="compositionally biased region" description="Acidic residues" evidence="4">
    <location>
        <begin position="12"/>
        <end position="48"/>
    </location>
</feature>
<dbReference type="OrthoDB" id="445677at2759"/>
<accession>A0A8H4M986</accession>
<dbReference type="InterPro" id="IPR027124">
    <property type="entry name" value="Swc5/CFDP1/2"/>
</dbReference>
<comment type="subunit">
    <text evidence="3">Component of the SWR1 chromatin remodeling complex.</text>
</comment>
<evidence type="ECO:0000256" key="3">
    <source>
        <dbReference type="RuleBase" id="RU363091"/>
    </source>
</evidence>
<evidence type="ECO:0000256" key="1">
    <source>
        <dbReference type="ARBA" id="ARBA00010465"/>
    </source>
</evidence>
<feature type="compositionally biased region" description="Polar residues" evidence="4">
    <location>
        <begin position="186"/>
        <end position="196"/>
    </location>
</feature>
<dbReference type="EMBL" id="JAAAPX010000055">
    <property type="protein sequence ID" value="KAF4235957.1"/>
    <property type="molecule type" value="Genomic_DNA"/>
</dbReference>
<dbReference type="InterPro" id="IPR011421">
    <property type="entry name" value="BCNT-C"/>
</dbReference>
<evidence type="ECO:0000259" key="5">
    <source>
        <dbReference type="PROSITE" id="PS51279"/>
    </source>
</evidence>
<dbReference type="GO" id="GO:0006325">
    <property type="term" value="P:chromatin organization"/>
    <property type="evidence" value="ECO:0007669"/>
    <property type="project" value="UniProtKB-KW"/>
</dbReference>
<keyword evidence="3" id="KW-0804">Transcription</keyword>
<feature type="compositionally biased region" description="Acidic residues" evidence="4">
    <location>
        <begin position="99"/>
        <end position="113"/>
    </location>
</feature>
<comment type="function">
    <text evidence="3">Component of the SWR1 complex which mediates the ATP-dependent exchange of histone H2A for the H2A variant HZT1 leading to transcriptional regulation of selected genes by chromatin remodeling. Involved in chromosome stability.</text>
</comment>
<keyword evidence="3" id="KW-0539">Nucleus</keyword>
<proteinExistence type="inferred from homology"/>
<comment type="subcellular location">
    <subcellularLocation>
        <location evidence="3">Nucleus</location>
    </subcellularLocation>
</comment>
<evidence type="ECO:0000313" key="7">
    <source>
        <dbReference type="Proteomes" id="UP000653565"/>
    </source>
</evidence>
<evidence type="ECO:0000256" key="2">
    <source>
        <dbReference type="ARBA" id="ARBA00019138"/>
    </source>
</evidence>
<dbReference type="Proteomes" id="UP000653565">
    <property type="component" value="Unassembled WGS sequence"/>
</dbReference>
<feature type="compositionally biased region" description="Basic and acidic residues" evidence="4">
    <location>
        <begin position="176"/>
        <end position="185"/>
    </location>
</feature>
<evidence type="ECO:0000256" key="4">
    <source>
        <dbReference type="SAM" id="MobiDB-lite"/>
    </source>
</evidence>
<feature type="region of interest" description="Disordered" evidence="4">
    <location>
        <begin position="265"/>
        <end position="298"/>
    </location>
</feature>
<feature type="compositionally biased region" description="Polar residues" evidence="4">
    <location>
        <begin position="286"/>
        <end position="295"/>
    </location>
</feature>
<feature type="region of interest" description="Disordered" evidence="4">
    <location>
        <begin position="153"/>
        <end position="196"/>
    </location>
</feature>
<sequence>MASEPAATVADLDFDNEQYDSAEDEDFQLDADQEDADLTGSDSDDEATEPAAKRRKTGPNKAAPEDKELDSGDEAMIQKVKARKEGKQKVKKLQGTASAEDEDDVDFDDDDEGGPGGFVRTRAMRMRMQEERKPLAKIDGATVDVDAIWAQMNAPDSGGGIPPSQTPAKDATPVNDENKDTETAEKQVTSPHSKPQYTEEMVKIKRTYKFAGEVITEEKIVPKDSAEAKLFLAHGESAETVTDADVQHAANAKDALKLRRPLRKISRFDPNPTGTIKKSWEKQPTAEITGQTENASGPKINTVEKSRLDWAAYVDQAGIKDELKVHSKAKEGFLGRMDFLDRVVAKREEERRNARHLTTCMCKGVAAMAVGKYQIPHHLPSGGFKMRCYPQLARHSASPQNPIATDEYRSKGAWEGYSPLGTYVATSTYDMTSGYLPVDALKARPTYGNTIVRQATYYVGIVQDTTAGRAVRIWHTRPEAVGVLTASLLSGYVQTGCDMRIRGTRIFLSLRDL</sequence>
<organism evidence="6 7">
    <name type="scientific">Aspergillus fumigatiaffinis</name>
    <dbReference type="NCBI Taxonomy" id="340414"/>
    <lineage>
        <taxon>Eukaryota</taxon>
        <taxon>Fungi</taxon>
        <taxon>Dikarya</taxon>
        <taxon>Ascomycota</taxon>
        <taxon>Pezizomycotina</taxon>
        <taxon>Eurotiomycetes</taxon>
        <taxon>Eurotiomycetidae</taxon>
        <taxon>Eurotiales</taxon>
        <taxon>Aspergillaceae</taxon>
        <taxon>Aspergillus</taxon>
        <taxon>Aspergillus subgen. Fumigati</taxon>
    </lineage>
</organism>
<reference evidence="6" key="1">
    <citation type="journal article" date="2020" name="bioRxiv">
        <title>Genomic and phenotypic heterogeneity of clinical isolates of the human pathogens Aspergillus fumigatus, Aspergillus lentulus and Aspergillus fumigatiaffinis.</title>
        <authorList>
            <person name="dos Santos R.A.C."/>
            <person name="Steenwyk J.L."/>
            <person name="Rivero-Menendez O."/>
            <person name="Mead M.E."/>
            <person name="Silva L.P."/>
            <person name="Bastos R.W."/>
            <person name="Alastruey-Izquierdo A."/>
            <person name="Goldman G.H."/>
            <person name="Rokas A."/>
        </authorList>
    </citation>
    <scope>NUCLEOTIDE SEQUENCE</scope>
    <source>
        <strain evidence="6">CNM-CM6805</strain>
    </source>
</reference>
<evidence type="ECO:0000313" key="6">
    <source>
        <dbReference type="EMBL" id="KAF4235957.1"/>
    </source>
</evidence>
<keyword evidence="3" id="KW-0010">Activator</keyword>
<name>A0A8H4M986_9EURO</name>
<keyword evidence="3" id="KW-0156">Chromatin regulator</keyword>
<gene>
    <name evidence="6" type="ORF">CNMCM6805_007745</name>
</gene>
<dbReference type="AlphaFoldDB" id="A0A8H4M986"/>
<comment type="caution">
    <text evidence="6">The sequence shown here is derived from an EMBL/GenBank/DDBJ whole genome shotgun (WGS) entry which is preliminary data.</text>
</comment>
<feature type="region of interest" description="Disordered" evidence="4">
    <location>
        <begin position="1"/>
        <end position="123"/>
    </location>
</feature>
<dbReference type="GO" id="GO:0005634">
    <property type="term" value="C:nucleus"/>
    <property type="evidence" value="ECO:0007669"/>
    <property type="project" value="UniProtKB-SubCell"/>
</dbReference>
<protein>
    <recommendedName>
        <fullName evidence="2 3">SWR1-complex protein 5</fullName>
    </recommendedName>
</protein>
<dbReference type="PROSITE" id="PS51279">
    <property type="entry name" value="BCNT_C"/>
    <property type="match status" value="1"/>
</dbReference>
<keyword evidence="7" id="KW-1185">Reference proteome</keyword>
<keyword evidence="3" id="KW-0805">Transcription regulation</keyword>
<dbReference type="PANTHER" id="PTHR48295">
    <property type="entry name" value="CRANIOFACIAL DEVELOPMENT PROTEIN 1"/>
    <property type="match status" value="1"/>
</dbReference>
<comment type="similarity">
    <text evidence="1 3">Belongs to the SWC5 family.</text>
</comment>